<dbReference type="GO" id="GO:0005737">
    <property type="term" value="C:cytoplasm"/>
    <property type="evidence" value="ECO:0007669"/>
    <property type="project" value="UniProtKB-SubCell"/>
</dbReference>
<evidence type="ECO:0000256" key="2">
    <source>
        <dbReference type="HAMAP-Rule" id="MF_01888"/>
    </source>
</evidence>
<evidence type="ECO:0000313" key="5">
    <source>
        <dbReference type="Proteomes" id="UP000295565"/>
    </source>
</evidence>
<proteinExistence type="inferred from homology"/>
<gene>
    <name evidence="2" type="primary">rraB</name>
    <name evidence="4" type="ORF">EV690_1765</name>
</gene>
<dbReference type="GO" id="GO:0060698">
    <property type="term" value="F:endoribonuclease inhibitor activity"/>
    <property type="evidence" value="ECO:0007669"/>
    <property type="project" value="UniProtKB-UniRule"/>
</dbReference>
<name>A0A4R1K2A8_9GAMM</name>
<comment type="similarity">
    <text evidence="2">Belongs to the RraB family.</text>
</comment>
<accession>A0A4R1K2A8</accession>
<evidence type="ECO:0000259" key="3">
    <source>
        <dbReference type="Pfam" id="PF06877"/>
    </source>
</evidence>
<dbReference type="HAMAP" id="MF_01888">
    <property type="entry name" value="RraB"/>
    <property type="match status" value="1"/>
</dbReference>
<evidence type="ECO:0000313" key="4">
    <source>
        <dbReference type="EMBL" id="TCK58060.1"/>
    </source>
</evidence>
<keyword evidence="1 2" id="KW-0963">Cytoplasm</keyword>
<comment type="subunit">
    <text evidence="2">Interacts with the C-terminal region of Rne.</text>
</comment>
<comment type="subcellular location">
    <subcellularLocation>
        <location evidence="2">Cytoplasm</location>
    </subcellularLocation>
</comment>
<dbReference type="NCBIfam" id="NF008393">
    <property type="entry name" value="PRK11191.1"/>
    <property type="match status" value="1"/>
</dbReference>
<dbReference type="PIRSF" id="PIRSF018193">
    <property type="entry name" value="UCP018193"/>
    <property type="match status" value="1"/>
</dbReference>
<keyword evidence="5" id="KW-1185">Reference proteome</keyword>
<dbReference type="InterPro" id="IPR036701">
    <property type="entry name" value="RraB-like_sf"/>
</dbReference>
<protein>
    <recommendedName>
        <fullName evidence="2">Regulator of ribonuclease activity B</fullName>
    </recommendedName>
</protein>
<comment type="caution">
    <text evidence="4">The sequence shown here is derived from an EMBL/GenBank/DDBJ whole genome shotgun (WGS) entry which is preliminary data.</text>
</comment>
<sequence length="127" mass="14014">MEQLIQQWQEETDAIIAHLIADGSDPDAIYTIEHHFASSDFKALEKAAVDFFKAGYEVTDAEEVQLDDGAIVFSFDVIAELPLDAAAIKADVAKLVRLCGDEKVFYDGWGTYFEDPDGEDDFASTEG</sequence>
<organism evidence="4 5">
    <name type="scientific">Celerinatantimonas diazotrophica</name>
    <dbReference type="NCBI Taxonomy" id="412034"/>
    <lineage>
        <taxon>Bacteria</taxon>
        <taxon>Pseudomonadati</taxon>
        <taxon>Pseudomonadota</taxon>
        <taxon>Gammaproteobacteria</taxon>
        <taxon>Celerinatantimonadaceae</taxon>
        <taxon>Celerinatantimonas</taxon>
    </lineage>
</organism>
<dbReference type="SUPFAM" id="SSF89946">
    <property type="entry name" value="Hypothetical protein VC0424"/>
    <property type="match status" value="1"/>
</dbReference>
<dbReference type="AlphaFoldDB" id="A0A4R1K2A8"/>
<dbReference type="RefSeq" id="WP_131912572.1">
    <property type="nucleotide sequence ID" value="NZ_OU594967.1"/>
</dbReference>
<evidence type="ECO:0000256" key="1">
    <source>
        <dbReference type="ARBA" id="ARBA00022490"/>
    </source>
</evidence>
<dbReference type="GO" id="GO:0019899">
    <property type="term" value="F:enzyme binding"/>
    <property type="evidence" value="ECO:0007669"/>
    <property type="project" value="UniProtKB-UniRule"/>
</dbReference>
<dbReference type="InterPro" id="IPR009671">
    <property type="entry name" value="RraB_dom"/>
</dbReference>
<dbReference type="Proteomes" id="UP000295565">
    <property type="component" value="Unassembled WGS sequence"/>
</dbReference>
<reference evidence="4 5" key="1">
    <citation type="submission" date="2019-03" db="EMBL/GenBank/DDBJ databases">
        <title>Genomic Encyclopedia of Type Strains, Phase IV (KMG-IV): sequencing the most valuable type-strain genomes for metagenomic binning, comparative biology and taxonomic classification.</title>
        <authorList>
            <person name="Goeker M."/>
        </authorList>
    </citation>
    <scope>NUCLEOTIDE SEQUENCE [LARGE SCALE GENOMIC DNA]</scope>
    <source>
        <strain evidence="4 5">DSM 18577</strain>
    </source>
</reference>
<dbReference type="EMBL" id="SMGD01000012">
    <property type="protein sequence ID" value="TCK58060.1"/>
    <property type="molecule type" value="Genomic_DNA"/>
</dbReference>
<dbReference type="OrthoDB" id="7065464at2"/>
<feature type="domain" description="Regulator of ribonuclease activity B" evidence="3">
    <location>
        <begin position="9"/>
        <end position="111"/>
    </location>
</feature>
<dbReference type="Gene3D" id="3.30.70.970">
    <property type="entry name" value="RraB-like"/>
    <property type="match status" value="1"/>
</dbReference>
<dbReference type="InterPro" id="IPR016716">
    <property type="entry name" value="RraB"/>
</dbReference>
<dbReference type="Pfam" id="PF06877">
    <property type="entry name" value="RraB"/>
    <property type="match status" value="1"/>
</dbReference>
<comment type="function">
    <text evidence="2">Globally modulates RNA abundance by binding to RNase E (Rne) and regulating its endonucleolytic activity. Can modulate Rne action in a substrate-dependent manner by altering the composition of the degradosome.</text>
</comment>